<reference evidence="3 4" key="1">
    <citation type="submission" date="2019-03" db="EMBL/GenBank/DDBJ databases">
        <title>Complete genome sequence of Citrobacter sp. SNU WT2 isolated from diseased rainbow trout.</title>
        <authorList>
            <person name="Oh W.T."/>
            <person name="Park S.C."/>
        </authorList>
    </citation>
    <scope>NUCLEOTIDE SEQUENCE [LARGE SCALE GENOMIC DNA]</scope>
    <source>
        <strain evidence="3 4">SNU WT2</strain>
    </source>
</reference>
<evidence type="ECO:0000313" key="4">
    <source>
        <dbReference type="Proteomes" id="UP000296284"/>
    </source>
</evidence>
<protein>
    <submittedName>
        <fullName evidence="3">Exonuclease</fullName>
    </submittedName>
</protein>
<dbReference type="GO" id="GO:0004527">
    <property type="term" value="F:exonuclease activity"/>
    <property type="evidence" value="ECO:0007669"/>
    <property type="project" value="UniProtKB-KW"/>
</dbReference>
<dbReference type="RefSeq" id="WP_135322062.1">
    <property type="nucleotide sequence ID" value="NZ_CP038469.1"/>
</dbReference>
<keyword evidence="3" id="KW-0540">Nuclease</keyword>
<evidence type="ECO:0000313" key="3">
    <source>
        <dbReference type="EMBL" id="QBX80033.1"/>
    </source>
</evidence>
<dbReference type="InterPro" id="IPR036397">
    <property type="entry name" value="RNaseH_sf"/>
</dbReference>
<evidence type="ECO:0000259" key="2">
    <source>
        <dbReference type="Pfam" id="PF16473"/>
    </source>
</evidence>
<dbReference type="Gene3D" id="3.30.420.10">
    <property type="entry name" value="Ribonuclease H-like superfamily/Ribonuclease H"/>
    <property type="match status" value="1"/>
</dbReference>
<evidence type="ECO:0000256" key="1">
    <source>
        <dbReference type="SAM" id="MobiDB-lite"/>
    </source>
</evidence>
<accession>A0ABX5T3F3</accession>
<dbReference type="InterPro" id="IPR012337">
    <property type="entry name" value="RNaseH-like_sf"/>
</dbReference>
<dbReference type="SUPFAM" id="SSF53098">
    <property type="entry name" value="Ribonuclease H-like"/>
    <property type="match status" value="1"/>
</dbReference>
<dbReference type="Pfam" id="PF06630">
    <property type="entry name" value="Exonuc_VIII"/>
    <property type="match status" value="2"/>
</dbReference>
<dbReference type="Proteomes" id="UP000296284">
    <property type="component" value="Chromosome"/>
</dbReference>
<proteinExistence type="predicted"/>
<name>A0ABX5T3F3_9ENTR</name>
<keyword evidence="4" id="KW-1185">Reference proteome</keyword>
<feature type="compositionally biased region" description="Polar residues" evidence="1">
    <location>
        <begin position="101"/>
        <end position="118"/>
    </location>
</feature>
<sequence length="826" mass="91870">MLTYAYLIKAKAKATEAKNLFCWFSAKSDSRAEREILNILEDNDIAVGRGADYQLPVRTNWFVVDDLPEESTLDDTWCDRYELAEDQQTWQLKQKPDNENQETSCQQKPETTSANVPTSDAPALLRPISRLRLSQRLIAHLVNDTEEKEISEAQHIQIGQMELDENDLYVQNLLLAVTNVPAVKELSAHVEWKLANAIKEVFDREQVYTVASFEEFITEWIEEPDARALTAQEWVNDKKARIVGDEQSTPPVTPELITVATLPLRQRLLAQFISDEYAYHIDTEQKKTIQELELDADNSYVQNLLLAAENVEPFRKAPEFDIWKIVSALKTIFPVDGKRVELSTVIHFFKTWFNTEHIDRGLLVKEWCKGNRVSQIQRSDTGTNAGGGNKTDRNSDYAHTLDTLDVEIALATLTVDFDIYNIPGSILRQAKEIIAAKDSPFKEWSAALRKCAGILDYSRAAIFALIRGAHPSYYLSPGRLSGYINANLAESNHEKPTDETLATARQVNSAAVVAAVVQGKEPIENLEKLSTDFAVVGALAAKAAKQESSETIKQPEVANLGNGIFSVDGLMNTSAILTEETTSNVQMEETDNNEIKANPEVSQGETAVLSVKSADATGDAPASLNNEPVHHIDTDPLNAFYTHLMVDMETMGSGPDAPIVSIGAVFFDPSTGNTGAEFYRVVSLESSMSFGMKPDASTIQWWLKQSSEARSAILVDEAMGLLETLELLADFIAENAANGSHTVQLWGNGCSFDNVILRRAYALTETPFAVPFWNDRDVRTMVELGKSVGINPRFNIPFEGDMHNALSDARHQIKYVSAIWQRLTTN</sequence>
<dbReference type="Pfam" id="PF16473">
    <property type="entry name" value="Rv2179c-like"/>
    <property type="match status" value="1"/>
</dbReference>
<dbReference type="EMBL" id="CP038469">
    <property type="protein sequence ID" value="QBX80033.1"/>
    <property type="molecule type" value="Genomic_DNA"/>
</dbReference>
<gene>
    <name evidence="3" type="ORF">E4Z61_06535</name>
</gene>
<keyword evidence="3" id="KW-0378">Hydrolase</keyword>
<dbReference type="InterPro" id="IPR010584">
    <property type="entry name" value="ExoDNase_VIII"/>
</dbReference>
<organism evidence="3 4">
    <name type="scientific">Citrobacter tructae</name>
    <dbReference type="NCBI Taxonomy" id="2562449"/>
    <lineage>
        <taxon>Bacteria</taxon>
        <taxon>Pseudomonadati</taxon>
        <taxon>Pseudomonadota</taxon>
        <taxon>Gammaproteobacteria</taxon>
        <taxon>Enterobacterales</taxon>
        <taxon>Enterobacteriaceae</taxon>
        <taxon>Citrobacter</taxon>
    </lineage>
</organism>
<feature type="domain" description="3'-5' exoribonuclease Rv2179c-like" evidence="2">
    <location>
        <begin position="642"/>
        <end position="820"/>
    </location>
</feature>
<keyword evidence="3" id="KW-0269">Exonuclease</keyword>
<feature type="region of interest" description="Disordered" evidence="1">
    <location>
        <begin position="91"/>
        <end position="120"/>
    </location>
</feature>
<dbReference type="InterPro" id="IPR033390">
    <property type="entry name" value="Rv2179c-like"/>
</dbReference>